<dbReference type="EMBL" id="JABCAG010000061">
    <property type="protein sequence ID" value="NMP59557.1"/>
    <property type="molecule type" value="Genomic_DNA"/>
</dbReference>
<name>A0A848MUF1_ENTMU</name>
<gene>
    <name evidence="1" type="ORF">HI921_14005</name>
</gene>
<comment type="caution">
    <text evidence="1">The sequence shown here is derived from an EMBL/GenBank/DDBJ whole genome shotgun (WGS) entry which is preliminary data.</text>
</comment>
<sequence>MKKIKNANDYAKDCLKPPKAFFEWCYQQFPTYVWKNKRETIVASTRKHSNTYEKRLAKNSRLTFFDKCQYFIIILSSTKRIEIQTYEVYSFFEEGKQMFKYHLFNLERLAENKHLKVCRESNENYRFGKKAVTGIFNYYVPEVYPNGWIEKLGRSSELKYLDLRGVQPEQLPHIYKYRERIEFAQKIGAKQLAQDIMNKIYLIDMRVVTKNWLRKFKKFFQKSSRGYADFLLKKEIETRGIQMILGIEKYVSRYDINDFFENNHLMKLQAYLLKQEVRFSMYRDYLNMLND</sequence>
<dbReference type="AlphaFoldDB" id="A0A848MUF1"/>
<dbReference type="Proteomes" id="UP000557857">
    <property type="component" value="Unassembled WGS sequence"/>
</dbReference>
<accession>A0A848MUF1</accession>
<organism evidence="1 2">
    <name type="scientific">Enterococcus mundtii</name>
    <dbReference type="NCBI Taxonomy" id="53346"/>
    <lineage>
        <taxon>Bacteria</taxon>
        <taxon>Bacillati</taxon>
        <taxon>Bacillota</taxon>
        <taxon>Bacilli</taxon>
        <taxon>Lactobacillales</taxon>
        <taxon>Enterococcaceae</taxon>
        <taxon>Enterococcus</taxon>
    </lineage>
</organism>
<protein>
    <submittedName>
        <fullName evidence="1">Uncharacterized protein</fullName>
    </submittedName>
</protein>
<reference evidence="1 2" key="1">
    <citation type="submission" date="2020-04" db="EMBL/GenBank/DDBJ databases">
        <authorList>
            <person name="Abaymova A."/>
            <person name="Teymurazov M."/>
            <person name="Tazyna O."/>
            <person name="Chatushin Y."/>
            <person name="Svetoch E."/>
            <person name="Pereligyn V."/>
            <person name="Pohylenko V."/>
            <person name="Platonov M."/>
            <person name="Kartsev N."/>
            <person name="Skryabin Y."/>
            <person name="Sizova A."/>
            <person name="Solomentsev V."/>
            <person name="Kislichkina A."/>
            <person name="Bogun A."/>
        </authorList>
    </citation>
    <scope>NUCLEOTIDE SEQUENCE [LARGE SCALE GENOMIC DNA]</scope>
    <source>
        <strain evidence="2">SCPM-O-B-8398 (E28)</strain>
    </source>
</reference>
<evidence type="ECO:0000313" key="2">
    <source>
        <dbReference type="Proteomes" id="UP000557857"/>
    </source>
</evidence>
<dbReference type="RefSeq" id="WP_169059095.1">
    <property type="nucleotide sequence ID" value="NZ_JABCAG010000061.1"/>
</dbReference>
<proteinExistence type="predicted"/>
<evidence type="ECO:0000313" key="1">
    <source>
        <dbReference type="EMBL" id="NMP59557.1"/>
    </source>
</evidence>